<dbReference type="Proteomes" id="UP000057609">
    <property type="component" value="Chromosome"/>
</dbReference>
<keyword evidence="15" id="KW-1185">Reference proteome</keyword>
<dbReference type="GO" id="GO:0015344">
    <property type="term" value="F:siderophore uptake transmembrane transporter activity"/>
    <property type="evidence" value="ECO:0007669"/>
    <property type="project" value="TreeGrafter"/>
</dbReference>
<dbReference type="PANTHER" id="PTHR30069">
    <property type="entry name" value="TONB-DEPENDENT OUTER MEMBRANE RECEPTOR"/>
    <property type="match status" value="1"/>
</dbReference>
<sequence>MPATISRIAATTAVKTAYRHPSLKRWLLCALLCLFTTFSAISPIRAEDNASDRETLGLYYEPHDLEIAVATRSPRPLSHSAENITVITADDIERLNAHTLAEVLNTVAGVQVDLRGAPSIGATFELAGATSRHILVLIDGVTINDQLDNIAFTGQIPVQNIERVEIVKGPASSAWGSALGGVVNVVTKEPQKGSRFGGAAYFSGGERGTRDGRGELSGTMGSLGYYLAGGNLRGDGFRPFNASERSDLYAKLRWDIPENRGTVRLTLNYQKIGVEEGLFTWRDATSRLTNRQLFSTLSLDYALSDRLTLSGTLKGSRLDYNRNESLISTGEPSAFISNDEITVGGATLLTWRQGLHTVTGGVEYDHGKSDTSVSYPAWPDYNSAFSVRNDKWGLFLNDTIVWGPFALTPAVRYDLTSATGDHFSPSIGAAYSLTDKTILRAFAAKGYSLPRLRPEFRTPEKGWSIQGGLETSEIPFLWLRGTWFRSTAEDPTDRTVREGVEVEARTVPLFNTWLTAGYVFTDATSRSTNTEIPGVARDRWDLGLHYDDRTIRGALTGHYAWWNTPGDWGGKYKNFIWDLNLGWRLYRDRTTETEIFFTGHNLFNGRQYPDETFINPSRWFEGGLRITW</sequence>
<evidence type="ECO:0000313" key="15">
    <source>
        <dbReference type="Proteomes" id="UP000057609"/>
    </source>
</evidence>
<keyword evidence="9 10" id="KW-0998">Cell outer membrane</keyword>
<evidence type="ECO:0000259" key="12">
    <source>
        <dbReference type="Pfam" id="PF00593"/>
    </source>
</evidence>
<dbReference type="EMBL" id="CP009788">
    <property type="protein sequence ID" value="AJE03868.1"/>
    <property type="molecule type" value="Genomic_DNA"/>
</dbReference>
<dbReference type="KEGG" id="gpi:GPICK_11330"/>
<evidence type="ECO:0000256" key="4">
    <source>
        <dbReference type="ARBA" id="ARBA00022692"/>
    </source>
</evidence>
<keyword evidence="8 10" id="KW-0472">Membrane</keyword>
<keyword evidence="4 10" id="KW-0812">Transmembrane</keyword>
<evidence type="ECO:0000256" key="10">
    <source>
        <dbReference type="PROSITE-ProRule" id="PRU01360"/>
    </source>
</evidence>
<keyword evidence="5" id="KW-0732">Signal</keyword>
<feature type="domain" description="TonB-dependent receptor-like beta-barrel" evidence="12">
    <location>
        <begin position="244"/>
        <end position="586"/>
    </location>
</feature>
<dbReference type="InterPro" id="IPR036942">
    <property type="entry name" value="Beta-barrel_TonB_sf"/>
</dbReference>
<dbReference type="Gene3D" id="2.170.130.10">
    <property type="entry name" value="TonB-dependent receptor, plug domain"/>
    <property type="match status" value="1"/>
</dbReference>
<dbReference type="HOGENOM" id="CLU_008287_18_5_7"/>
<dbReference type="Pfam" id="PF07715">
    <property type="entry name" value="Plug"/>
    <property type="match status" value="1"/>
</dbReference>
<dbReference type="STRING" id="345632.GPICK_11330"/>
<proteinExistence type="inferred from homology"/>
<name>A0A0B5BAU5_9BACT</name>
<protein>
    <submittedName>
        <fullName evidence="14">Ligand-gated channel</fullName>
    </submittedName>
</protein>
<dbReference type="InterPro" id="IPR012910">
    <property type="entry name" value="Plug_dom"/>
</dbReference>
<dbReference type="InterPro" id="IPR000531">
    <property type="entry name" value="Beta-barrel_TonB"/>
</dbReference>
<keyword evidence="2 10" id="KW-0813">Transport</keyword>
<organism evidence="14 15">
    <name type="scientific">Geobacter pickeringii</name>
    <dbReference type="NCBI Taxonomy" id="345632"/>
    <lineage>
        <taxon>Bacteria</taxon>
        <taxon>Pseudomonadati</taxon>
        <taxon>Thermodesulfobacteriota</taxon>
        <taxon>Desulfuromonadia</taxon>
        <taxon>Geobacterales</taxon>
        <taxon>Geobacteraceae</taxon>
        <taxon>Geobacter</taxon>
    </lineage>
</organism>
<dbReference type="GO" id="GO:0044718">
    <property type="term" value="P:siderophore transmembrane transport"/>
    <property type="evidence" value="ECO:0007669"/>
    <property type="project" value="TreeGrafter"/>
</dbReference>
<dbReference type="Gene3D" id="2.40.170.20">
    <property type="entry name" value="TonB-dependent receptor, beta-barrel domain"/>
    <property type="match status" value="1"/>
</dbReference>
<evidence type="ECO:0000256" key="1">
    <source>
        <dbReference type="ARBA" id="ARBA00004571"/>
    </source>
</evidence>
<dbReference type="PANTHER" id="PTHR30069:SF53">
    <property type="entry name" value="COLICIN I RECEPTOR-RELATED"/>
    <property type="match status" value="1"/>
</dbReference>
<keyword evidence="3 10" id="KW-1134">Transmembrane beta strand</keyword>
<dbReference type="AlphaFoldDB" id="A0A0B5BAU5"/>
<dbReference type="PROSITE" id="PS52016">
    <property type="entry name" value="TONB_DEPENDENT_REC_3"/>
    <property type="match status" value="1"/>
</dbReference>
<dbReference type="SUPFAM" id="SSF56935">
    <property type="entry name" value="Porins"/>
    <property type="match status" value="1"/>
</dbReference>
<reference evidence="14 15" key="1">
    <citation type="journal article" date="2015" name="Genome Announc.">
        <title>Complete Genome of Geobacter pickeringii G13T, a Metal-Reducing Isolate from Sedimentary Kaolin Deposits.</title>
        <authorList>
            <person name="Badalamenti J.P."/>
            <person name="Bond D.R."/>
        </authorList>
    </citation>
    <scope>NUCLEOTIDE SEQUENCE [LARGE SCALE GENOMIC DNA]</scope>
    <source>
        <strain evidence="14 15">G13</strain>
    </source>
</reference>
<dbReference type="InterPro" id="IPR039426">
    <property type="entry name" value="TonB-dep_rcpt-like"/>
</dbReference>
<evidence type="ECO:0000256" key="11">
    <source>
        <dbReference type="RuleBase" id="RU003357"/>
    </source>
</evidence>
<dbReference type="GO" id="GO:0009279">
    <property type="term" value="C:cell outer membrane"/>
    <property type="evidence" value="ECO:0007669"/>
    <property type="project" value="UniProtKB-SubCell"/>
</dbReference>
<evidence type="ECO:0000259" key="13">
    <source>
        <dbReference type="Pfam" id="PF07715"/>
    </source>
</evidence>
<evidence type="ECO:0000256" key="6">
    <source>
        <dbReference type="ARBA" id="ARBA00023065"/>
    </source>
</evidence>
<gene>
    <name evidence="14" type="ORF">GPICK_11330</name>
</gene>
<keyword evidence="7 11" id="KW-0798">TonB box</keyword>
<accession>A0A0B5BAU5</accession>
<feature type="domain" description="TonB-dependent receptor plug" evidence="13">
    <location>
        <begin position="79"/>
        <end position="182"/>
    </location>
</feature>
<dbReference type="OrthoDB" id="5389752at2"/>
<comment type="similarity">
    <text evidence="10 11">Belongs to the TonB-dependent receptor family.</text>
</comment>
<evidence type="ECO:0000256" key="5">
    <source>
        <dbReference type="ARBA" id="ARBA00022729"/>
    </source>
</evidence>
<dbReference type="InterPro" id="IPR037066">
    <property type="entry name" value="Plug_dom_sf"/>
</dbReference>
<evidence type="ECO:0000256" key="3">
    <source>
        <dbReference type="ARBA" id="ARBA00022452"/>
    </source>
</evidence>
<evidence type="ECO:0000256" key="8">
    <source>
        <dbReference type="ARBA" id="ARBA00023136"/>
    </source>
</evidence>
<keyword evidence="6" id="KW-0406">Ion transport</keyword>
<comment type="subcellular location">
    <subcellularLocation>
        <location evidence="1 10">Cell outer membrane</location>
        <topology evidence="1 10">Multi-pass membrane protein</topology>
    </subcellularLocation>
</comment>
<evidence type="ECO:0000256" key="9">
    <source>
        <dbReference type="ARBA" id="ARBA00023237"/>
    </source>
</evidence>
<dbReference type="Pfam" id="PF00593">
    <property type="entry name" value="TonB_dep_Rec_b-barrel"/>
    <property type="match status" value="1"/>
</dbReference>
<evidence type="ECO:0000313" key="14">
    <source>
        <dbReference type="EMBL" id="AJE03868.1"/>
    </source>
</evidence>
<evidence type="ECO:0000256" key="2">
    <source>
        <dbReference type="ARBA" id="ARBA00022448"/>
    </source>
</evidence>
<evidence type="ECO:0000256" key="7">
    <source>
        <dbReference type="ARBA" id="ARBA00023077"/>
    </source>
</evidence>